<dbReference type="InterPro" id="IPR053060">
    <property type="entry name" value="Cytokinesis_Signaling_Reg"/>
</dbReference>
<gene>
    <name evidence="1" type="ORF">SAMEA4029010_CIC11G00000002452</name>
</gene>
<dbReference type="PANTHER" id="PTHR36419">
    <property type="entry name" value="ARRESTIN FAMILY PROTEIN 1"/>
    <property type="match status" value="1"/>
</dbReference>
<dbReference type="Proteomes" id="UP000182334">
    <property type="component" value="Chromosome IV"/>
</dbReference>
<evidence type="ECO:0000313" key="1">
    <source>
        <dbReference type="EMBL" id="SGZ53657.1"/>
    </source>
</evidence>
<dbReference type="OrthoDB" id="4001642at2759"/>
<dbReference type="GO" id="GO:0000917">
    <property type="term" value="P:division septum assembly"/>
    <property type="evidence" value="ECO:0007669"/>
    <property type="project" value="TreeGrafter"/>
</dbReference>
<sequence length="357" mass="41182">MVYSPPMGLFHQELLALDIPVILPLPRDMPPSSYFDNWGATTTHHLFVKFTGGTSAETEYSFLESFAIPVKLYDTLPLYRQYNEPVEEVQISSDNQLILQVHLPVSSLGPRDPFTVDVQVKANTLHNKRKKNLLVKQITLQMREVLECYDGGLAPRKENKFISTSVEFDHHLTSEGMKHRFSFEFPHANDALIFFKKFSQRNLSPKVVNSATAQFNRNKNFPKLADGIPLTHVQGFTTIGKLFSLRYEITVKVKINHGKDIDLTIPITVSPYDRDSSQYLLLWIRNECMLARDRFGKQTVHEISHFHSHEDMQRLLNHYCGAPELYYYQKDDWESLGYDPRAFGKQDPGRPLATYID</sequence>
<dbReference type="PANTHER" id="PTHR36419:SF1">
    <property type="entry name" value="RHO1 GEF LOCALIZING PROTEIN 1"/>
    <property type="match status" value="1"/>
</dbReference>
<evidence type="ECO:0000313" key="2">
    <source>
        <dbReference type="Proteomes" id="UP000182334"/>
    </source>
</evidence>
<proteinExistence type="predicted"/>
<dbReference type="STRING" id="45354.A0A1L0BQN9"/>
<dbReference type="AlphaFoldDB" id="A0A1L0BQN9"/>
<dbReference type="EMBL" id="LT635759">
    <property type="protein sequence ID" value="SGZ53657.1"/>
    <property type="molecule type" value="Genomic_DNA"/>
</dbReference>
<accession>A0A1L0BQN9</accession>
<keyword evidence="2" id="KW-1185">Reference proteome</keyword>
<organism evidence="1 2">
    <name type="scientific">Sungouiella intermedia</name>
    <dbReference type="NCBI Taxonomy" id="45354"/>
    <lineage>
        <taxon>Eukaryota</taxon>
        <taxon>Fungi</taxon>
        <taxon>Dikarya</taxon>
        <taxon>Ascomycota</taxon>
        <taxon>Saccharomycotina</taxon>
        <taxon>Pichiomycetes</taxon>
        <taxon>Metschnikowiaceae</taxon>
        <taxon>Sungouiella</taxon>
    </lineage>
</organism>
<dbReference type="GO" id="GO:0000935">
    <property type="term" value="C:division septum"/>
    <property type="evidence" value="ECO:0007669"/>
    <property type="project" value="TreeGrafter"/>
</dbReference>
<reference evidence="1 2" key="1">
    <citation type="submission" date="2016-10" db="EMBL/GenBank/DDBJ databases">
        <authorList>
            <person name="de Groot N.N."/>
        </authorList>
    </citation>
    <scope>NUCLEOTIDE SEQUENCE [LARGE SCALE GENOMIC DNA]</scope>
    <source>
        <strain evidence="1 2">CBS 141442</strain>
    </source>
</reference>
<name>A0A1L0BQN9_9ASCO</name>
<protein>
    <submittedName>
        <fullName evidence="1">CIC11C00000002452</fullName>
    </submittedName>
</protein>